<keyword evidence="2" id="KW-0802">TPR repeat</keyword>
<reference evidence="6 7" key="1">
    <citation type="submission" date="2016-02" db="EMBL/GenBank/DDBJ databases">
        <title>Genome analysis of coral dinoflagellate symbionts highlights evolutionary adaptations to a symbiotic lifestyle.</title>
        <authorList>
            <person name="Aranda M."/>
            <person name="Li Y."/>
            <person name="Liew Y.J."/>
            <person name="Baumgarten S."/>
            <person name="Simakov O."/>
            <person name="Wilson M."/>
            <person name="Piel J."/>
            <person name="Ashoor H."/>
            <person name="Bougouffa S."/>
            <person name="Bajic V.B."/>
            <person name="Ryu T."/>
            <person name="Ravasi T."/>
            <person name="Bayer T."/>
            <person name="Micklem G."/>
            <person name="Kim H."/>
            <person name="Bhak J."/>
            <person name="Lajeunesse T.C."/>
            <person name="Voolstra C.R."/>
        </authorList>
    </citation>
    <scope>NUCLEOTIDE SEQUENCE [LARGE SCALE GENOMIC DNA]</scope>
    <source>
        <strain evidence="6 7">CCMP2467</strain>
    </source>
</reference>
<evidence type="ECO:0000313" key="7">
    <source>
        <dbReference type="Proteomes" id="UP000186817"/>
    </source>
</evidence>
<keyword evidence="3 4" id="KW-0472">Membrane</keyword>
<dbReference type="OrthoDB" id="439538at2759"/>
<name>A0A1Q9EQJ6_SYMMI</name>
<dbReference type="GO" id="GO:0005783">
    <property type="term" value="C:endoplasmic reticulum"/>
    <property type="evidence" value="ECO:0007669"/>
    <property type="project" value="TreeGrafter"/>
</dbReference>
<dbReference type="InterPro" id="IPR013618">
    <property type="entry name" value="TMTC_DUF1736"/>
</dbReference>
<sequence length="501" mass="54604">MKGVADSIEAALAAAIDADADADASGLAKEAEVRTTQARIAVVDPLTVAATRRRSAPKATATLRRGPFAGLEWKRTLRFFEIQSVCPCFSKAMKICVPPAVARAIVGYSCGVSRPFADCTPGEARTAWALLQTGALPGEAAEEGDVDYSEYAPASPKRERPHSNEKEQPGLALGLGFSASALLPLAMVGASMAAYRPVLDFNMETGGFFMDDVMIRRNSVVVDTTLDLRRLWTTDYWGLEMFDPNTWTHKSFRPLTVLTFRWNYWAHGFGNCGFHLTNALLHGLCSLQLAIFGRQACGLPWAWAALLAALFATHPVHTESICYVVGRADIVCAQVLFLATQLYAPLSSSDGSLSQSKAWLRLLFACLLVVTAGLCKETGFTFFGFLVIWEVLALLRGQLGCGLQRLLRVLALLVIGSAACVARVWYTSGTQIARMDPYSNPIAASEDSYVRLLSYGLVHGMYVKLLAWPVFLCYDYSMDAVPLVQSLEDVRLLLPVAATKY</sequence>
<dbReference type="GO" id="GO:0035269">
    <property type="term" value="P:protein O-linked glycosylation via mannose"/>
    <property type="evidence" value="ECO:0007669"/>
    <property type="project" value="TreeGrafter"/>
</dbReference>
<dbReference type="Pfam" id="PF08409">
    <property type="entry name" value="TMTC_DUF1736"/>
    <property type="match status" value="1"/>
</dbReference>
<feature type="domain" description="DUF1736" evidence="5">
    <location>
        <begin position="435"/>
        <end position="498"/>
    </location>
</feature>
<keyword evidence="7" id="KW-1185">Reference proteome</keyword>
<dbReference type="Proteomes" id="UP000186817">
    <property type="component" value="Unassembled WGS sequence"/>
</dbReference>
<feature type="transmembrane region" description="Helical" evidence="4">
    <location>
        <begin position="406"/>
        <end position="426"/>
    </location>
</feature>
<keyword evidence="4" id="KW-1133">Transmembrane helix</keyword>
<dbReference type="PANTHER" id="PTHR44227:SF3">
    <property type="entry name" value="PROTEIN O-MANNOSYL-TRANSFERASE TMTC4"/>
    <property type="match status" value="1"/>
</dbReference>
<protein>
    <submittedName>
        <fullName evidence="6">Transmembrane and TPR repeat-containing protein 4</fullName>
    </submittedName>
</protein>
<dbReference type="PANTHER" id="PTHR44227">
    <property type="match status" value="1"/>
</dbReference>
<evidence type="ECO:0000256" key="4">
    <source>
        <dbReference type="SAM" id="Phobius"/>
    </source>
</evidence>
<organism evidence="6 7">
    <name type="scientific">Symbiodinium microadriaticum</name>
    <name type="common">Dinoflagellate</name>
    <name type="synonym">Zooxanthella microadriatica</name>
    <dbReference type="NCBI Taxonomy" id="2951"/>
    <lineage>
        <taxon>Eukaryota</taxon>
        <taxon>Sar</taxon>
        <taxon>Alveolata</taxon>
        <taxon>Dinophyceae</taxon>
        <taxon>Suessiales</taxon>
        <taxon>Symbiodiniaceae</taxon>
        <taxon>Symbiodinium</taxon>
    </lineage>
</organism>
<dbReference type="OMA" id="NTWTHKS"/>
<keyword evidence="1" id="KW-0677">Repeat</keyword>
<proteinExistence type="predicted"/>
<evidence type="ECO:0000313" key="6">
    <source>
        <dbReference type="EMBL" id="OLQ09647.1"/>
    </source>
</evidence>
<dbReference type="InterPro" id="IPR052346">
    <property type="entry name" value="O-mannosyl-transferase_TMTC"/>
</dbReference>
<comment type="caution">
    <text evidence="6">The sequence shown here is derived from an EMBL/GenBank/DDBJ whole genome shotgun (WGS) entry which is preliminary data.</text>
</comment>
<dbReference type="GO" id="GO:0030968">
    <property type="term" value="P:endoplasmic reticulum unfolded protein response"/>
    <property type="evidence" value="ECO:0007669"/>
    <property type="project" value="TreeGrafter"/>
</dbReference>
<evidence type="ECO:0000256" key="2">
    <source>
        <dbReference type="ARBA" id="ARBA00022803"/>
    </source>
</evidence>
<keyword evidence="4 6" id="KW-0812">Transmembrane</keyword>
<dbReference type="GO" id="GO:0000030">
    <property type="term" value="F:mannosyltransferase activity"/>
    <property type="evidence" value="ECO:0007669"/>
    <property type="project" value="TreeGrafter"/>
</dbReference>
<accession>A0A1Q9EQJ6</accession>
<feature type="transmembrane region" description="Helical" evidence="4">
    <location>
        <begin position="170"/>
        <end position="195"/>
    </location>
</feature>
<dbReference type="EMBL" id="LSRX01000093">
    <property type="protein sequence ID" value="OLQ09647.1"/>
    <property type="molecule type" value="Genomic_DNA"/>
</dbReference>
<evidence type="ECO:0000256" key="3">
    <source>
        <dbReference type="ARBA" id="ARBA00023136"/>
    </source>
</evidence>
<evidence type="ECO:0000259" key="5">
    <source>
        <dbReference type="Pfam" id="PF08409"/>
    </source>
</evidence>
<dbReference type="AlphaFoldDB" id="A0A1Q9EQJ6"/>
<evidence type="ECO:0000256" key="1">
    <source>
        <dbReference type="ARBA" id="ARBA00022737"/>
    </source>
</evidence>
<gene>
    <name evidence="6" type="primary">Tmtc4</name>
    <name evidence="6" type="ORF">AK812_SmicGene6701</name>
</gene>